<name>A0AA85IZZ5_TRIRE</name>
<dbReference type="Proteomes" id="UP000050795">
    <property type="component" value="Unassembled WGS sequence"/>
</dbReference>
<protein>
    <submittedName>
        <fullName evidence="2">Uncharacterized protein</fullName>
    </submittedName>
</protein>
<keyword evidence="1" id="KW-1185">Reference proteome</keyword>
<dbReference type="WBParaSite" id="TREG1_131820.1">
    <property type="protein sequence ID" value="TREG1_131820.1"/>
    <property type="gene ID" value="TREG1_131820"/>
</dbReference>
<evidence type="ECO:0000313" key="1">
    <source>
        <dbReference type="Proteomes" id="UP000050795"/>
    </source>
</evidence>
<organism evidence="1 2">
    <name type="scientific">Trichobilharzia regenti</name>
    <name type="common">Nasal bird schistosome</name>
    <dbReference type="NCBI Taxonomy" id="157069"/>
    <lineage>
        <taxon>Eukaryota</taxon>
        <taxon>Metazoa</taxon>
        <taxon>Spiralia</taxon>
        <taxon>Lophotrochozoa</taxon>
        <taxon>Platyhelminthes</taxon>
        <taxon>Trematoda</taxon>
        <taxon>Digenea</taxon>
        <taxon>Strigeidida</taxon>
        <taxon>Schistosomatoidea</taxon>
        <taxon>Schistosomatidae</taxon>
        <taxon>Trichobilharzia</taxon>
    </lineage>
</organism>
<accession>A0AA85IZZ5</accession>
<reference evidence="1" key="1">
    <citation type="submission" date="2022-06" db="EMBL/GenBank/DDBJ databases">
        <authorList>
            <person name="Berger JAMES D."/>
            <person name="Berger JAMES D."/>
        </authorList>
    </citation>
    <scope>NUCLEOTIDE SEQUENCE [LARGE SCALE GENOMIC DNA]</scope>
</reference>
<evidence type="ECO:0000313" key="2">
    <source>
        <dbReference type="WBParaSite" id="TREG1_131820.1"/>
    </source>
</evidence>
<sequence length="132" mass="15069">MPAKVNRRLYMTLARVCPAGIRVPLAIGQPSLWCYNQTLTDDLLMLTQTLYTNLHVSVRTERRRVSLQRFAYVLKRLPLQLGTNAFNSVILRCLLDTRHEVDAATSFKVINIQKSSVPLKFSRSNLHQMPGT</sequence>
<dbReference type="AlphaFoldDB" id="A0AA85IZZ5"/>
<reference evidence="2" key="2">
    <citation type="submission" date="2023-11" db="UniProtKB">
        <authorList>
            <consortium name="WormBaseParasite"/>
        </authorList>
    </citation>
    <scope>IDENTIFICATION</scope>
</reference>
<proteinExistence type="predicted"/>